<protein>
    <submittedName>
        <fullName evidence="1">Uncharacterized protein</fullName>
    </submittedName>
</protein>
<name>A0ABQ5F3Z3_9ASTR</name>
<dbReference type="Proteomes" id="UP001151760">
    <property type="component" value="Unassembled WGS sequence"/>
</dbReference>
<gene>
    <name evidence="1" type="ORF">Tco_0993102</name>
</gene>
<sequence>MENYLWSHPIPDAPVATTWTQVLLKLLQPHAAWVKGKKESCSVVSALNMGPRYLTKSSFLGLMSMLGT</sequence>
<reference evidence="1" key="2">
    <citation type="submission" date="2022-01" db="EMBL/GenBank/DDBJ databases">
        <authorList>
            <person name="Yamashiro T."/>
            <person name="Shiraishi A."/>
            <person name="Satake H."/>
            <person name="Nakayama K."/>
        </authorList>
    </citation>
    <scope>NUCLEOTIDE SEQUENCE</scope>
</reference>
<organism evidence="1 2">
    <name type="scientific">Tanacetum coccineum</name>
    <dbReference type="NCBI Taxonomy" id="301880"/>
    <lineage>
        <taxon>Eukaryota</taxon>
        <taxon>Viridiplantae</taxon>
        <taxon>Streptophyta</taxon>
        <taxon>Embryophyta</taxon>
        <taxon>Tracheophyta</taxon>
        <taxon>Spermatophyta</taxon>
        <taxon>Magnoliopsida</taxon>
        <taxon>eudicotyledons</taxon>
        <taxon>Gunneridae</taxon>
        <taxon>Pentapetalae</taxon>
        <taxon>asterids</taxon>
        <taxon>campanulids</taxon>
        <taxon>Asterales</taxon>
        <taxon>Asteraceae</taxon>
        <taxon>Asteroideae</taxon>
        <taxon>Anthemideae</taxon>
        <taxon>Anthemidinae</taxon>
        <taxon>Tanacetum</taxon>
    </lineage>
</organism>
<comment type="caution">
    <text evidence="1">The sequence shown here is derived from an EMBL/GenBank/DDBJ whole genome shotgun (WGS) entry which is preliminary data.</text>
</comment>
<evidence type="ECO:0000313" key="1">
    <source>
        <dbReference type="EMBL" id="GJT58048.1"/>
    </source>
</evidence>
<dbReference type="EMBL" id="BQNB010016984">
    <property type="protein sequence ID" value="GJT58048.1"/>
    <property type="molecule type" value="Genomic_DNA"/>
</dbReference>
<reference evidence="1" key="1">
    <citation type="journal article" date="2022" name="Int. J. Mol. Sci.">
        <title>Draft Genome of Tanacetum Coccineum: Genomic Comparison of Closely Related Tanacetum-Family Plants.</title>
        <authorList>
            <person name="Yamashiro T."/>
            <person name="Shiraishi A."/>
            <person name="Nakayama K."/>
            <person name="Satake H."/>
        </authorList>
    </citation>
    <scope>NUCLEOTIDE SEQUENCE</scope>
</reference>
<proteinExistence type="predicted"/>
<accession>A0ABQ5F3Z3</accession>
<evidence type="ECO:0000313" key="2">
    <source>
        <dbReference type="Proteomes" id="UP001151760"/>
    </source>
</evidence>
<keyword evidence="2" id="KW-1185">Reference proteome</keyword>